<evidence type="ECO:0000256" key="6">
    <source>
        <dbReference type="ARBA" id="ARBA00022989"/>
    </source>
</evidence>
<evidence type="ECO:0000313" key="20">
    <source>
        <dbReference type="Proteomes" id="UP000515154"/>
    </source>
</evidence>
<evidence type="ECO:0000256" key="12">
    <source>
        <dbReference type="ARBA" id="ARBA00023180"/>
    </source>
</evidence>
<dbReference type="CDD" id="cd15293">
    <property type="entry name" value="7tmC_GPR158-like"/>
    <property type="match status" value="1"/>
</dbReference>
<evidence type="ECO:0000256" key="7">
    <source>
        <dbReference type="ARBA" id="ARBA00023018"/>
    </source>
</evidence>
<keyword evidence="15" id="KW-0966">Cell projection</keyword>
<feature type="compositionally biased region" description="Basic residues" evidence="17">
    <location>
        <begin position="796"/>
        <end position="814"/>
    </location>
</feature>
<organism evidence="20 21">
    <name type="scientific">Octopus sinensis</name>
    <name type="common">East Asian common octopus</name>
    <dbReference type="NCBI Taxonomy" id="2607531"/>
    <lineage>
        <taxon>Eukaryota</taxon>
        <taxon>Metazoa</taxon>
        <taxon>Spiralia</taxon>
        <taxon>Lophotrochozoa</taxon>
        <taxon>Mollusca</taxon>
        <taxon>Cephalopoda</taxon>
        <taxon>Coleoidea</taxon>
        <taxon>Octopodiformes</taxon>
        <taxon>Octopoda</taxon>
        <taxon>Incirrata</taxon>
        <taxon>Octopodidae</taxon>
        <taxon>Octopus</taxon>
    </lineage>
</organism>
<evidence type="ECO:0000256" key="15">
    <source>
        <dbReference type="ARBA" id="ARBA00023273"/>
    </source>
</evidence>
<sequence>MDWLYAFFIFLCLGKHIYWLLETVSGFPIENPSQFKSKHTYKETRTSNASEQDLSLDDRITELKKALEYVERLNASNCKNGTSDTLALRLDRTVWDQYAKVALKTANFVSKYLQIKSINGSLTNDVSETLNQEISKSSRTRNDFGHNTNDTSNQFVEPLSQDMVDDDIRDHCSSLDDSTNKQLNSSFDENLRNVSDILTIFYLLVQNNIDTSSKIIVGSALALEPYVIPGLEMFSPYAHKTSSTCINLEDLALKYNYMDKSVQWYFSVSHNLNESQIETETVKYGDMTVGIKKSGINTYAVASLANGYWTNPYFDCGGGNIWMVTFSAPILWISPNRKIYFRGVATIDIELTNIDINQCDVQGDITQDINQNAKAKKIVDIFRGTHSCQKTTKCVHVPKCGFRRGCYICKCLDGYYFPYKDQHAQYFNGSDLEDFYGQNKLNSSNELNNFQCLPCARYCDTCIDSSPCMHQPNIAIRVMILVMSAITLLIMIALAVVVCHKRSQLVIKSASPIFLLMMCLGGSIMSFEEFILYFEPTDLICQITIWWKHLGFVVMYGALILKTWRISIIFKEGKVKRVNLPDTALLQRMIPVLAVTIAGLMAWTLDCPPEAVLLETTTSLKYITCSVSLWMYAFYAGEAIMLLYSVYLCFTVRKAPAFFNESRYITWSTYNTLILGSFLIIFQQFVKSSVGPDIMYLLHFLSLQITSTITVGLIFIPKFYILYKIKCGQNVEMDTEHTVTGRRIRKNAVVSNLQEKSSQTDEISKCETCNCTRAVEDASSSINFQQLSSNTDVPKKSKHSGNRSSKHHRKSRKNNRVEPTLKTNSTECDQDNKNDIN</sequence>
<dbReference type="Gene3D" id="3.30.450.20">
    <property type="entry name" value="PAS domain"/>
    <property type="match status" value="1"/>
</dbReference>
<dbReference type="GO" id="GO:0045211">
    <property type="term" value="C:postsynaptic membrane"/>
    <property type="evidence" value="ECO:0007669"/>
    <property type="project" value="UniProtKB-SubCell"/>
</dbReference>
<keyword evidence="13" id="KW-0807">Transducer</keyword>
<dbReference type="Proteomes" id="UP000515154">
    <property type="component" value="Linkage group LG1"/>
</dbReference>
<dbReference type="AlphaFoldDB" id="A0A7E6EY51"/>
<dbReference type="PANTHER" id="PTHR32546">
    <property type="entry name" value="G-PROTEIN COUPLED RECEPTOR 158-RELATED"/>
    <property type="match status" value="1"/>
</dbReference>
<evidence type="ECO:0000256" key="18">
    <source>
        <dbReference type="SAM" id="Phobius"/>
    </source>
</evidence>
<dbReference type="CDD" id="cd12913">
    <property type="entry name" value="PDC1_MCP_like"/>
    <property type="match status" value="1"/>
</dbReference>
<evidence type="ECO:0000256" key="2">
    <source>
        <dbReference type="ARBA" id="ARBA00007242"/>
    </source>
</evidence>
<dbReference type="PANTHER" id="PTHR32546:SF26">
    <property type="entry name" value="SMOG, ISOFORM D"/>
    <property type="match status" value="1"/>
</dbReference>
<name>A0A7E6EY51_9MOLL</name>
<dbReference type="InterPro" id="IPR054714">
    <property type="entry name" value="GPR158_179_extracellular"/>
</dbReference>
<evidence type="ECO:0000256" key="11">
    <source>
        <dbReference type="ARBA" id="ARBA00023170"/>
    </source>
</evidence>
<keyword evidence="7" id="KW-0770">Synapse</keyword>
<gene>
    <name evidence="21" type="primary">LOC118763956</name>
</gene>
<dbReference type="Pfam" id="PF22572">
    <property type="entry name" value="GPR158_179_EC"/>
    <property type="match status" value="1"/>
</dbReference>
<dbReference type="Pfam" id="PF00003">
    <property type="entry name" value="7tm_3"/>
    <property type="match status" value="1"/>
</dbReference>
<evidence type="ECO:0000256" key="14">
    <source>
        <dbReference type="ARBA" id="ARBA00023257"/>
    </source>
</evidence>
<dbReference type="KEGG" id="osn:118763956"/>
<protein>
    <submittedName>
        <fullName evidence="21">Probable G-protein coupled receptor CG31760</fullName>
    </submittedName>
</protein>
<evidence type="ECO:0000256" key="3">
    <source>
        <dbReference type="ARBA" id="ARBA00022475"/>
    </source>
</evidence>
<dbReference type="GO" id="GO:0043005">
    <property type="term" value="C:neuron projection"/>
    <property type="evidence" value="ECO:0007669"/>
    <property type="project" value="UniProtKB-SubCell"/>
</dbReference>
<feature type="transmembrane region" description="Helical" evidence="18">
    <location>
        <begin position="474"/>
        <end position="498"/>
    </location>
</feature>
<evidence type="ECO:0000259" key="19">
    <source>
        <dbReference type="PROSITE" id="PS50259"/>
    </source>
</evidence>
<keyword evidence="5" id="KW-0732">Signal</keyword>
<feature type="transmembrane region" description="Helical" evidence="18">
    <location>
        <begin position="664"/>
        <end position="682"/>
    </location>
</feature>
<evidence type="ECO:0000256" key="13">
    <source>
        <dbReference type="ARBA" id="ARBA00023224"/>
    </source>
</evidence>
<evidence type="ECO:0000256" key="1">
    <source>
        <dbReference type="ARBA" id="ARBA00004487"/>
    </source>
</evidence>
<feature type="region of interest" description="Disordered" evidence="17">
    <location>
        <begin position="786"/>
        <end position="837"/>
    </location>
</feature>
<reference evidence="21" key="1">
    <citation type="submission" date="2025-08" db="UniProtKB">
        <authorList>
            <consortium name="RefSeq"/>
        </authorList>
    </citation>
    <scope>IDENTIFICATION</scope>
</reference>
<dbReference type="PROSITE" id="PS50259">
    <property type="entry name" value="G_PROTEIN_RECEP_F3_4"/>
    <property type="match status" value="1"/>
</dbReference>
<evidence type="ECO:0000256" key="5">
    <source>
        <dbReference type="ARBA" id="ARBA00022729"/>
    </source>
</evidence>
<evidence type="ECO:0000256" key="16">
    <source>
        <dbReference type="ARBA" id="ARBA00034104"/>
    </source>
</evidence>
<feature type="transmembrane region" description="Helical" evidence="18">
    <location>
        <begin position="545"/>
        <end position="564"/>
    </location>
</feature>
<keyword evidence="9 18" id="KW-0472">Membrane</keyword>
<keyword evidence="10" id="KW-1015">Disulfide bond</keyword>
<keyword evidence="20" id="KW-1185">Reference proteome</keyword>
<keyword evidence="6 18" id="KW-1133">Transmembrane helix</keyword>
<proteinExistence type="inferred from homology"/>
<comment type="subcellular location">
    <subcellularLocation>
        <location evidence="1">Cell projection</location>
        <location evidence="1">Neuron projection</location>
    </subcellularLocation>
    <subcellularLocation>
        <location evidence="16">Postsynaptic cell membrane</location>
        <topology evidence="16">Multi-pass membrane protein</topology>
    </subcellularLocation>
</comment>
<feature type="domain" description="G-protein coupled receptors family 3 profile" evidence="19">
    <location>
        <begin position="476"/>
        <end position="722"/>
    </location>
</feature>
<feature type="transmembrane region" description="Helical" evidence="18">
    <location>
        <begin position="585"/>
        <end position="605"/>
    </location>
</feature>
<evidence type="ECO:0000256" key="4">
    <source>
        <dbReference type="ARBA" id="ARBA00022692"/>
    </source>
</evidence>
<keyword evidence="8" id="KW-0297">G-protein coupled receptor</keyword>
<keyword evidence="12" id="KW-0325">Glycoprotein</keyword>
<keyword evidence="3" id="KW-1003">Cell membrane</keyword>
<dbReference type="RefSeq" id="XP_036359910.1">
    <property type="nucleotide sequence ID" value="XM_036504017.1"/>
</dbReference>
<evidence type="ECO:0000256" key="9">
    <source>
        <dbReference type="ARBA" id="ARBA00023136"/>
    </source>
</evidence>
<feature type="transmembrane region" description="Helical" evidence="18">
    <location>
        <begin position="694"/>
        <end position="716"/>
    </location>
</feature>
<comment type="similarity">
    <text evidence="2">Belongs to the G-protein coupled receptor 3 family.</text>
</comment>
<dbReference type="GO" id="GO:0004930">
    <property type="term" value="F:G protein-coupled receptor activity"/>
    <property type="evidence" value="ECO:0007669"/>
    <property type="project" value="UniProtKB-KW"/>
</dbReference>
<feature type="transmembrane region" description="Helical" evidence="18">
    <location>
        <begin position="505"/>
        <end position="525"/>
    </location>
</feature>
<evidence type="ECO:0000313" key="21">
    <source>
        <dbReference type="RefSeq" id="XP_036359910.1"/>
    </source>
</evidence>
<keyword evidence="4 18" id="KW-0812">Transmembrane</keyword>
<keyword evidence="11 21" id="KW-0675">Receptor</keyword>
<feature type="transmembrane region" description="Helical" evidence="18">
    <location>
        <begin position="629"/>
        <end position="652"/>
    </location>
</feature>
<dbReference type="InterPro" id="IPR043458">
    <property type="entry name" value="GPR158/179"/>
</dbReference>
<accession>A0A7E6EY51</accession>
<evidence type="ECO:0000256" key="17">
    <source>
        <dbReference type="SAM" id="MobiDB-lite"/>
    </source>
</evidence>
<evidence type="ECO:0000256" key="10">
    <source>
        <dbReference type="ARBA" id="ARBA00023157"/>
    </source>
</evidence>
<evidence type="ECO:0000256" key="8">
    <source>
        <dbReference type="ARBA" id="ARBA00023040"/>
    </source>
</evidence>
<dbReference type="InterPro" id="IPR017978">
    <property type="entry name" value="GPCR_3_C"/>
</dbReference>
<keyword evidence="14" id="KW-0628">Postsynaptic cell membrane</keyword>